<evidence type="ECO:0000313" key="3">
    <source>
        <dbReference type="Proteomes" id="UP001356427"/>
    </source>
</evidence>
<reference evidence="2 3" key="1">
    <citation type="submission" date="2021-04" db="EMBL/GenBank/DDBJ databases">
        <authorList>
            <person name="De Guttry C."/>
            <person name="Zahm M."/>
            <person name="Klopp C."/>
            <person name="Cabau C."/>
            <person name="Louis A."/>
            <person name="Berthelot C."/>
            <person name="Parey E."/>
            <person name="Roest Crollius H."/>
            <person name="Montfort J."/>
            <person name="Robinson-Rechavi M."/>
            <person name="Bucao C."/>
            <person name="Bouchez O."/>
            <person name="Gislard M."/>
            <person name="Lluch J."/>
            <person name="Milhes M."/>
            <person name="Lampietro C."/>
            <person name="Lopez Roques C."/>
            <person name="Donnadieu C."/>
            <person name="Braasch I."/>
            <person name="Desvignes T."/>
            <person name="Postlethwait J."/>
            <person name="Bobe J."/>
            <person name="Wedekind C."/>
            <person name="Guiguen Y."/>
        </authorList>
    </citation>
    <scope>NUCLEOTIDE SEQUENCE [LARGE SCALE GENOMIC DNA]</scope>
    <source>
        <strain evidence="2">Cs_M1</strain>
        <tissue evidence="2">Blood</tissue>
    </source>
</reference>
<gene>
    <name evidence="2" type="ORF">J4Q44_G00111320</name>
</gene>
<dbReference type="GO" id="GO:0017022">
    <property type="term" value="F:myosin binding"/>
    <property type="evidence" value="ECO:0007669"/>
    <property type="project" value="TreeGrafter"/>
</dbReference>
<keyword evidence="3" id="KW-1185">Reference proteome</keyword>
<dbReference type="GO" id="GO:0015629">
    <property type="term" value="C:actin cytoskeleton"/>
    <property type="evidence" value="ECO:0007669"/>
    <property type="project" value="TreeGrafter"/>
</dbReference>
<name>A0AAN8QZA8_9TELE</name>
<comment type="caution">
    <text evidence="2">The sequence shown here is derived from an EMBL/GenBank/DDBJ whole genome shotgun (WGS) entry which is preliminary data.</text>
</comment>
<sequence length="122" mass="12903">MPQKAEEVEGKKEIGERAEFLNQRAQKGCKTSHTPIVSKIGDRLEHYTAAVQDAADIKVGVAGQTKGWGKSPADTGKAADKAEDLKPVDVGNKRSLWETKGSSPSKVTVGGKSKSVTNGVGR</sequence>
<feature type="compositionally biased region" description="Basic and acidic residues" evidence="1">
    <location>
        <begin position="77"/>
        <end position="97"/>
    </location>
</feature>
<dbReference type="EMBL" id="JAGTTL010000009">
    <property type="protein sequence ID" value="KAK6317841.1"/>
    <property type="molecule type" value="Genomic_DNA"/>
</dbReference>
<accession>A0AAN8QZA8</accession>
<dbReference type="GO" id="GO:0001525">
    <property type="term" value="P:angiogenesis"/>
    <property type="evidence" value="ECO:0007669"/>
    <property type="project" value="TreeGrafter"/>
</dbReference>
<dbReference type="AlphaFoldDB" id="A0AAN8QZA8"/>
<protein>
    <submittedName>
        <fullName evidence="2">Uncharacterized protein</fullName>
    </submittedName>
</protein>
<feature type="region of interest" description="Disordered" evidence="1">
    <location>
        <begin position="64"/>
        <end position="122"/>
    </location>
</feature>
<proteinExistence type="predicted"/>
<dbReference type="PANTHER" id="PTHR18949:SF0">
    <property type="entry name" value="CALDESMON"/>
    <property type="match status" value="1"/>
</dbReference>
<evidence type="ECO:0000256" key="1">
    <source>
        <dbReference type="SAM" id="MobiDB-lite"/>
    </source>
</evidence>
<dbReference type="GO" id="GO:0051017">
    <property type="term" value="P:actin filament bundle assembly"/>
    <property type="evidence" value="ECO:0007669"/>
    <property type="project" value="TreeGrafter"/>
</dbReference>
<dbReference type="PANTHER" id="PTHR18949">
    <property type="entry name" value="CALDESMON"/>
    <property type="match status" value="1"/>
</dbReference>
<dbReference type="Proteomes" id="UP001356427">
    <property type="component" value="Unassembled WGS sequence"/>
</dbReference>
<evidence type="ECO:0000313" key="2">
    <source>
        <dbReference type="EMBL" id="KAK6317841.1"/>
    </source>
</evidence>
<dbReference type="GO" id="GO:0003779">
    <property type="term" value="F:actin binding"/>
    <property type="evidence" value="ECO:0007669"/>
    <property type="project" value="TreeGrafter"/>
</dbReference>
<organism evidence="2 3">
    <name type="scientific">Coregonus suidteri</name>
    <dbReference type="NCBI Taxonomy" id="861788"/>
    <lineage>
        <taxon>Eukaryota</taxon>
        <taxon>Metazoa</taxon>
        <taxon>Chordata</taxon>
        <taxon>Craniata</taxon>
        <taxon>Vertebrata</taxon>
        <taxon>Euteleostomi</taxon>
        <taxon>Actinopterygii</taxon>
        <taxon>Neopterygii</taxon>
        <taxon>Teleostei</taxon>
        <taxon>Protacanthopterygii</taxon>
        <taxon>Salmoniformes</taxon>
        <taxon>Salmonidae</taxon>
        <taxon>Coregoninae</taxon>
        <taxon>Coregonus</taxon>
    </lineage>
</organism>